<dbReference type="OrthoDB" id="248120at2759"/>
<dbReference type="RefSeq" id="XP_040740959.1">
    <property type="nucleotide sequence ID" value="XM_040885702.1"/>
</dbReference>
<name>A0A1Y1W0I9_9FUNG</name>
<dbReference type="GO" id="GO:0051082">
    <property type="term" value="F:unfolded protein binding"/>
    <property type="evidence" value="ECO:0007669"/>
    <property type="project" value="InterPro"/>
</dbReference>
<protein>
    <submittedName>
        <fullName evidence="3">Prefoldin</fullName>
    </submittedName>
</protein>
<dbReference type="STRING" id="61395.A0A1Y1W0I9"/>
<proteinExistence type="inferred from homology"/>
<dbReference type="PANTHER" id="PTHR21431:SF0">
    <property type="entry name" value="PREFOLDIN SUBUNIT 6"/>
    <property type="match status" value="1"/>
</dbReference>
<dbReference type="EMBL" id="MCFD01000013">
    <property type="protein sequence ID" value="ORX67037.1"/>
    <property type="molecule type" value="Genomic_DNA"/>
</dbReference>
<evidence type="ECO:0000313" key="3">
    <source>
        <dbReference type="EMBL" id="ORX67037.1"/>
    </source>
</evidence>
<dbReference type="AlphaFoldDB" id="A0A1Y1W0I9"/>
<evidence type="ECO:0000256" key="2">
    <source>
        <dbReference type="ARBA" id="ARBA00023186"/>
    </source>
</evidence>
<keyword evidence="2" id="KW-0143">Chaperone</keyword>
<accession>A0A1Y1W0I9</accession>
<sequence length="121" mass="14274">MSEAQRKRLETETMAMQKMQKEYQTLVINRQQLDSQLQENELVDKEFKLMKDDARVYKLTGPVLLPQDKTEAATNVEKRLEFIRSEIKRVDGRIETLAKEQEKKSVEIFKLQMDIQGISKQ</sequence>
<comment type="caution">
    <text evidence="3">The sequence shown here is derived from an EMBL/GenBank/DDBJ whole genome shotgun (WGS) entry which is preliminary data.</text>
</comment>
<evidence type="ECO:0000256" key="1">
    <source>
        <dbReference type="ARBA" id="ARBA00008045"/>
    </source>
</evidence>
<comment type="similarity">
    <text evidence="1">Belongs to the prefoldin subunit beta family.</text>
</comment>
<dbReference type="Pfam" id="PF01920">
    <property type="entry name" value="Prefoldin_2"/>
    <property type="match status" value="1"/>
</dbReference>
<dbReference type="PANTHER" id="PTHR21431">
    <property type="entry name" value="PREFOLDIN SUBUNIT 6"/>
    <property type="match status" value="1"/>
</dbReference>
<dbReference type="FunFam" id="1.10.287.370:FF:000003">
    <property type="entry name" value="Prefoldin subunit 6"/>
    <property type="match status" value="1"/>
</dbReference>
<dbReference type="SUPFAM" id="SSF46579">
    <property type="entry name" value="Prefoldin"/>
    <property type="match status" value="1"/>
</dbReference>
<dbReference type="GO" id="GO:0051131">
    <property type="term" value="P:chaperone-mediated protein complex assembly"/>
    <property type="evidence" value="ECO:0007669"/>
    <property type="project" value="TreeGrafter"/>
</dbReference>
<dbReference type="Proteomes" id="UP000193922">
    <property type="component" value="Unassembled WGS sequence"/>
</dbReference>
<dbReference type="InterPro" id="IPR009053">
    <property type="entry name" value="Prefoldin"/>
</dbReference>
<evidence type="ECO:0000313" key="4">
    <source>
        <dbReference type="Proteomes" id="UP000193922"/>
    </source>
</evidence>
<keyword evidence="4" id="KW-1185">Reference proteome</keyword>
<dbReference type="GO" id="GO:0051087">
    <property type="term" value="F:protein-folding chaperone binding"/>
    <property type="evidence" value="ECO:0007669"/>
    <property type="project" value="TreeGrafter"/>
</dbReference>
<reference evidence="3 4" key="1">
    <citation type="submission" date="2016-07" db="EMBL/GenBank/DDBJ databases">
        <title>Pervasive Adenine N6-methylation of Active Genes in Fungi.</title>
        <authorList>
            <consortium name="DOE Joint Genome Institute"/>
            <person name="Mondo S.J."/>
            <person name="Dannebaum R.O."/>
            <person name="Kuo R.C."/>
            <person name="Labutti K."/>
            <person name="Haridas S."/>
            <person name="Kuo A."/>
            <person name="Salamov A."/>
            <person name="Ahrendt S.R."/>
            <person name="Lipzen A."/>
            <person name="Sullivan W."/>
            <person name="Andreopoulos W.B."/>
            <person name="Clum A."/>
            <person name="Lindquist E."/>
            <person name="Daum C."/>
            <person name="Ramamoorthy G.K."/>
            <person name="Gryganskyi A."/>
            <person name="Culley D."/>
            <person name="Magnuson J.K."/>
            <person name="James T.Y."/>
            <person name="O'Malley M.A."/>
            <person name="Stajich J.E."/>
            <person name="Spatafora J.W."/>
            <person name="Visel A."/>
            <person name="Grigoriev I.V."/>
        </authorList>
    </citation>
    <scope>NUCLEOTIDE SEQUENCE [LARGE SCALE GENOMIC DNA]</scope>
    <source>
        <strain evidence="3 4">ATCC 12442</strain>
    </source>
</reference>
<dbReference type="GO" id="GO:0005737">
    <property type="term" value="C:cytoplasm"/>
    <property type="evidence" value="ECO:0007669"/>
    <property type="project" value="TreeGrafter"/>
</dbReference>
<dbReference type="GO" id="GO:0006457">
    <property type="term" value="P:protein folding"/>
    <property type="evidence" value="ECO:0007669"/>
    <property type="project" value="InterPro"/>
</dbReference>
<gene>
    <name evidence="3" type="ORF">DL89DRAFT_259578</name>
</gene>
<dbReference type="GeneID" id="63802350"/>
<dbReference type="Gene3D" id="1.10.287.370">
    <property type="match status" value="1"/>
</dbReference>
<dbReference type="InterPro" id="IPR002777">
    <property type="entry name" value="PFD_beta-like"/>
</dbReference>
<dbReference type="CDD" id="cd23161">
    <property type="entry name" value="Prefoldin_6"/>
    <property type="match status" value="1"/>
</dbReference>
<dbReference type="GO" id="GO:0016272">
    <property type="term" value="C:prefoldin complex"/>
    <property type="evidence" value="ECO:0007669"/>
    <property type="project" value="InterPro"/>
</dbReference>
<organism evidence="3 4">
    <name type="scientific">Linderina pennispora</name>
    <dbReference type="NCBI Taxonomy" id="61395"/>
    <lineage>
        <taxon>Eukaryota</taxon>
        <taxon>Fungi</taxon>
        <taxon>Fungi incertae sedis</taxon>
        <taxon>Zoopagomycota</taxon>
        <taxon>Kickxellomycotina</taxon>
        <taxon>Kickxellomycetes</taxon>
        <taxon>Kickxellales</taxon>
        <taxon>Kickxellaceae</taxon>
        <taxon>Linderina</taxon>
    </lineage>
</organism>